<keyword evidence="4" id="KW-1003">Cell membrane</keyword>
<evidence type="ECO:0000313" key="9">
    <source>
        <dbReference type="EMBL" id="SEQ68275.1"/>
    </source>
</evidence>
<name>A0A1H9I1E7_9BACI</name>
<comment type="subcellular location">
    <subcellularLocation>
        <location evidence="1">Cell membrane</location>
        <topology evidence="1">Peripheral membrane protein</topology>
    </subcellularLocation>
</comment>
<dbReference type="Proteomes" id="UP000199427">
    <property type="component" value="Unassembled WGS sequence"/>
</dbReference>
<evidence type="ECO:0000256" key="3">
    <source>
        <dbReference type="ARBA" id="ARBA00022448"/>
    </source>
</evidence>
<dbReference type="Pfam" id="PF00005">
    <property type="entry name" value="ABC_tran"/>
    <property type="match status" value="1"/>
</dbReference>
<dbReference type="GO" id="GO:0015833">
    <property type="term" value="P:peptide transport"/>
    <property type="evidence" value="ECO:0007669"/>
    <property type="project" value="InterPro"/>
</dbReference>
<gene>
    <name evidence="9" type="ORF">SAMN05216362_12221</name>
</gene>
<dbReference type="RefSeq" id="WP_091773974.1">
    <property type="nucleotide sequence ID" value="NZ_FOES01000022.1"/>
</dbReference>
<dbReference type="InterPro" id="IPR013563">
    <property type="entry name" value="Oligopep_ABC_C"/>
</dbReference>
<proteinExistence type="inferred from homology"/>
<protein>
    <submittedName>
        <fullName evidence="9">Peptide/nickel transport system ATP-binding protein</fullName>
    </submittedName>
</protein>
<dbReference type="GO" id="GO:0005524">
    <property type="term" value="F:ATP binding"/>
    <property type="evidence" value="ECO:0007669"/>
    <property type="project" value="UniProtKB-KW"/>
</dbReference>
<dbReference type="InterPro" id="IPR017871">
    <property type="entry name" value="ABC_transporter-like_CS"/>
</dbReference>
<dbReference type="Pfam" id="PF08352">
    <property type="entry name" value="oligo_HPY"/>
    <property type="match status" value="1"/>
</dbReference>
<dbReference type="EMBL" id="FOES01000022">
    <property type="protein sequence ID" value="SEQ68275.1"/>
    <property type="molecule type" value="Genomic_DNA"/>
</dbReference>
<dbReference type="InterPro" id="IPR027417">
    <property type="entry name" value="P-loop_NTPase"/>
</dbReference>
<evidence type="ECO:0000256" key="7">
    <source>
        <dbReference type="ARBA" id="ARBA00023136"/>
    </source>
</evidence>
<evidence type="ECO:0000256" key="5">
    <source>
        <dbReference type="ARBA" id="ARBA00022741"/>
    </source>
</evidence>
<keyword evidence="6 9" id="KW-0067">ATP-binding</keyword>
<dbReference type="PROSITE" id="PS00211">
    <property type="entry name" value="ABC_TRANSPORTER_1"/>
    <property type="match status" value="1"/>
</dbReference>
<dbReference type="OrthoDB" id="9802264at2"/>
<dbReference type="NCBIfam" id="TIGR01727">
    <property type="entry name" value="oligo_HPY"/>
    <property type="match status" value="1"/>
</dbReference>
<dbReference type="GO" id="GO:0016887">
    <property type="term" value="F:ATP hydrolysis activity"/>
    <property type="evidence" value="ECO:0007669"/>
    <property type="project" value="InterPro"/>
</dbReference>
<sequence>MKPLLNIENLSINYMTNKKDFNIVKDVNIKIDERMKYGIVGESGSGKSLTSLAIMNLLPEVLKIQEGSIELNTDSTKDLANISKKEMRKVRGREISMIFQEPMTALDPLYTIEYQLLEVLKIHKTYSKKEMYKIGVDMLKKVGIARPDQVMKDYPHQLSGGMRQRVMIAMALICQPKLLIADEPTTALDVTIQAQILDLMNELSDLHNTAILMITHDLGVILETCERVAVMYAGQIVEESTVEKIFEEPAHPYTKGLLSSIRSLGNKSEELYSIPGNVPTPDQYQELGCRFATRCPYAMDQCFNQEPLMYQVQDDHLSKCWLHVEEGRANERSSERTRS</sequence>
<dbReference type="PANTHER" id="PTHR43297:SF2">
    <property type="entry name" value="DIPEPTIDE TRANSPORT ATP-BINDING PROTEIN DPPD"/>
    <property type="match status" value="1"/>
</dbReference>
<dbReference type="CDD" id="cd03257">
    <property type="entry name" value="ABC_NikE_OppD_transporters"/>
    <property type="match status" value="1"/>
</dbReference>
<dbReference type="AlphaFoldDB" id="A0A1H9I1E7"/>
<evidence type="ECO:0000259" key="8">
    <source>
        <dbReference type="PROSITE" id="PS50893"/>
    </source>
</evidence>
<dbReference type="InterPro" id="IPR050388">
    <property type="entry name" value="ABC_Ni/Peptide_Import"/>
</dbReference>
<dbReference type="InterPro" id="IPR003593">
    <property type="entry name" value="AAA+_ATPase"/>
</dbReference>
<evidence type="ECO:0000313" key="10">
    <source>
        <dbReference type="Proteomes" id="UP000199427"/>
    </source>
</evidence>
<dbReference type="Gene3D" id="3.40.50.300">
    <property type="entry name" value="P-loop containing nucleotide triphosphate hydrolases"/>
    <property type="match status" value="1"/>
</dbReference>
<feature type="domain" description="ABC transporter" evidence="8">
    <location>
        <begin position="5"/>
        <end position="258"/>
    </location>
</feature>
<dbReference type="GO" id="GO:0005886">
    <property type="term" value="C:plasma membrane"/>
    <property type="evidence" value="ECO:0007669"/>
    <property type="project" value="UniProtKB-SubCell"/>
</dbReference>
<keyword evidence="10" id="KW-1185">Reference proteome</keyword>
<keyword evidence="7" id="KW-0472">Membrane</keyword>
<dbReference type="SMART" id="SM00382">
    <property type="entry name" value="AAA"/>
    <property type="match status" value="1"/>
</dbReference>
<reference evidence="9 10" key="1">
    <citation type="submission" date="2016-10" db="EMBL/GenBank/DDBJ databases">
        <authorList>
            <person name="de Groot N.N."/>
        </authorList>
    </citation>
    <scope>NUCLEOTIDE SEQUENCE [LARGE SCALE GENOMIC DNA]</scope>
    <source>
        <strain evidence="9 10">DSM 21633</strain>
    </source>
</reference>
<evidence type="ECO:0000256" key="6">
    <source>
        <dbReference type="ARBA" id="ARBA00022840"/>
    </source>
</evidence>
<dbReference type="STRING" id="571933.SAMN05216362_12221"/>
<dbReference type="PANTHER" id="PTHR43297">
    <property type="entry name" value="OLIGOPEPTIDE TRANSPORT ATP-BINDING PROTEIN APPD"/>
    <property type="match status" value="1"/>
</dbReference>
<keyword evidence="5" id="KW-0547">Nucleotide-binding</keyword>
<dbReference type="SUPFAM" id="SSF52540">
    <property type="entry name" value="P-loop containing nucleoside triphosphate hydrolases"/>
    <property type="match status" value="1"/>
</dbReference>
<dbReference type="FunFam" id="3.40.50.300:FF:000016">
    <property type="entry name" value="Oligopeptide ABC transporter ATP-binding component"/>
    <property type="match status" value="1"/>
</dbReference>
<evidence type="ECO:0000256" key="1">
    <source>
        <dbReference type="ARBA" id="ARBA00004202"/>
    </source>
</evidence>
<dbReference type="PROSITE" id="PS50893">
    <property type="entry name" value="ABC_TRANSPORTER_2"/>
    <property type="match status" value="1"/>
</dbReference>
<evidence type="ECO:0000256" key="4">
    <source>
        <dbReference type="ARBA" id="ARBA00022475"/>
    </source>
</evidence>
<organism evidence="9 10">
    <name type="scientific">Piscibacillus halophilus</name>
    <dbReference type="NCBI Taxonomy" id="571933"/>
    <lineage>
        <taxon>Bacteria</taxon>
        <taxon>Bacillati</taxon>
        <taxon>Bacillota</taxon>
        <taxon>Bacilli</taxon>
        <taxon>Bacillales</taxon>
        <taxon>Bacillaceae</taxon>
        <taxon>Piscibacillus</taxon>
    </lineage>
</organism>
<comment type="similarity">
    <text evidence="2">Belongs to the ABC transporter superfamily.</text>
</comment>
<accession>A0A1H9I1E7</accession>
<dbReference type="InterPro" id="IPR003439">
    <property type="entry name" value="ABC_transporter-like_ATP-bd"/>
</dbReference>
<keyword evidence="3" id="KW-0813">Transport</keyword>
<evidence type="ECO:0000256" key="2">
    <source>
        <dbReference type="ARBA" id="ARBA00005417"/>
    </source>
</evidence>